<dbReference type="PANTHER" id="PTHR46517:SF1">
    <property type="entry name" value="FRUCTOSE-2,6-BISPHOSPHATASE TIGAR"/>
    <property type="match status" value="1"/>
</dbReference>
<feature type="region of interest" description="Disordered" evidence="2">
    <location>
        <begin position="105"/>
        <end position="132"/>
    </location>
</feature>
<proteinExistence type="predicted"/>
<dbReference type="PANTHER" id="PTHR46517">
    <property type="entry name" value="FRUCTOSE-2,6-BISPHOSPHATASE TIGAR"/>
    <property type="match status" value="1"/>
</dbReference>
<feature type="region of interest" description="Disordered" evidence="2">
    <location>
        <begin position="257"/>
        <end position="295"/>
    </location>
</feature>
<sequence length="295" mass="31261">MATPETSLLTDRLDGSAGSRDAPLTNHGVLQAKRLGNHLAKRRDAIGRIEKIFTSNLQRAYRTAEAIAEAQSSLASSSSSSSSTSEASLRVVQLPELREKDFGSSEGVKFGAARPSGSNGDAQSDSETRDSMKSRIDRFLDAHLAPAVDAYASQNVAVVIVAHGIILGVLLRALLSRYPSKQLDSLYKHGEILAAWSNTGVLQAKIELSGQGRPEGSNTEGTEPSNNKGGTSPEPARARAAPGMVVQFTNNVDHLQGLKKTRGGIGSAKFDSKQKTMDSFFGPASKKRKLDEGGG</sequence>
<dbReference type="InterPro" id="IPR013078">
    <property type="entry name" value="His_Pase_superF_clade-1"/>
</dbReference>
<dbReference type="SUPFAM" id="SSF53254">
    <property type="entry name" value="Phosphoglycerate mutase-like"/>
    <property type="match status" value="1"/>
</dbReference>
<accession>A0AAN9YSH3</accession>
<dbReference type="GO" id="GO:0045820">
    <property type="term" value="P:negative regulation of glycolytic process"/>
    <property type="evidence" value="ECO:0007669"/>
    <property type="project" value="TreeGrafter"/>
</dbReference>
<dbReference type="Pfam" id="PF00300">
    <property type="entry name" value="His_Phos_1"/>
    <property type="match status" value="1"/>
</dbReference>
<evidence type="ECO:0000256" key="2">
    <source>
        <dbReference type="SAM" id="MobiDB-lite"/>
    </source>
</evidence>
<dbReference type="CDD" id="cd07067">
    <property type="entry name" value="HP_PGM_like"/>
    <property type="match status" value="1"/>
</dbReference>
<dbReference type="GO" id="GO:0043456">
    <property type="term" value="P:regulation of pentose-phosphate shunt"/>
    <property type="evidence" value="ECO:0007669"/>
    <property type="project" value="TreeGrafter"/>
</dbReference>
<dbReference type="GO" id="GO:0005829">
    <property type="term" value="C:cytosol"/>
    <property type="evidence" value="ECO:0007669"/>
    <property type="project" value="TreeGrafter"/>
</dbReference>
<comment type="caution">
    <text evidence="3">The sequence shown here is derived from an EMBL/GenBank/DDBJ whole genome shotgun (WGS) entry which is preliminary data.</text>
</comment>
<feature type="compositionally biased region" description="Polar residues" evidence="2">
    <location>
        <begin position="116"/>
        <end position="125"/>
    </location>
</feature>
<dbReference type="GO" id="GO:0004331">
    <property type="term" value="F:fructose-2,6-bisphosphate 2-phosphatase activity"/>
    <property type="evidence" value="ECO:0007669"/>
    <property type="project" value="TreeGrafter"/>
</dbReference>
<protein>
    <recommendedName>
        <fullName evidence="5">Phosphoglycerate mutase-like protein</fullName>
    </recommendedName>
</protein>
<dbReference type="SMART" id="SM00855">
    <property type="entry name" value="PGAM"/>
    <property type="match status" value="1"/>
</dbReference>
<dbReference type="EMBL" id="JAKJXP020000011">
    <property type="protein sequence ID" value="KAK7755706.1"/>
    <property type="molecule type" value="Genomic_DNA"/>
</dbReference>
<evidence type="ECO:0000313" key="4">
    <source>
        <dbReference type="Proteomes" id="UP001320420"/>
    </source>
</evidence>
<feature type="region of interest" description="Disordered" evidence="2">
    <location>
        <begin position="210"/>
        <end position="239"/>
    </location>
</feature>
<evidence type="ECO:0008006" key="5">
    <source>
        <dbReference type="Google" id="ProtNLM"/>
    </source>
</evidence>
<dbReference type="Gene3D" id="3.40.50.1240">
    <property type="entry name" value="Phosphoglycerate mutase-like"/>
    <property type="match status" value="1"/>
</dbReference>
<dbReference type="AlphaFoldDB" id="A0AAN9YSH3"/>
<dbReference type="InterPro" id="IPR051695">
    <property type="entry name" value="Phosphoglycerate_Mutase"/>
</dbReference>
<organism evidence="3 4">
    <name type="scientific">Diatrype stigma</name>
    <dbReference type="NCBI Taxonomy" id="117547"/>
    <lineage>
        <taxon>Eukaryota</taxon>
        <taxon>Fungi</taxon>
        <taxon>Dikarya</taxon>
        <taxon>Ascomycota</taxon>
        <taxon>Pezizomycotina</taxon>
        <taxon>Sordariomycetes</taxon>
        <taxon>Xylariomycetidae</taxon>
        <taxon>Xylariales</taxon>
        <taxon>Diatrypaceae</taxon>
        <taxon>Diatrype</taxon>
    </lineage>
</organism>
<evidence type="ECO:0000256" key="1">
    <source>
        <dbReference type="ARBA" id="ARBA00022801"/>
    </source>
</evidence>
<dbReference type="Proteomes" id="UP001320420">
    <property type="component" value="Unassembled WGS sequence"/>
</dbReference>
<dbReference type="InterPro" id="IPR029033">
    <property type="entry name" value="His_PPase_superfam"/>
</dbReference>
<gene>
    <name evidence="3" type="ORF">SLS62_002317</name>
</gene>
<evidence type="ECO:0000313" key="3">
    <source>
        <dbReference type="EMBL" id="KAK7755706.1"/>
    </source>
</evidence>
<keyword evidence="1" id="KW-0378">Hydrolase</keyword>
<feature type="compositionally biased region" description="Polar residues" evidence="2">
    <location>
        <begin position="216"/>
        <end position="230"/>
    </location>
</feature>
<feature type="region of interest" description="Disordered" evidence="2">
    <location>
        <begin position="1"/>
        <end position="29"/>
    </location>
</feature>
<keyword evidence="4" id="KW-1185">Reference proteome</keyword>
<reference evidence="3 4" key="1">
    <citation type="submission" date="2024-02" db="EMBL/GenBank/DDBJ databases">
        <title>De novo assembly and annotation of 12 fungi associated with fruit tree decline syndrome in Ontario, Canada.</title>
        <authorList>
            <person name="Sulman M."/>
            <person name="Ellouze W."/>
            <person name="Ilyukhin E."/>
        </authorList>
    </citation>
    <scope>NUCLEOTIDE SEQUENCE [LARGE SCALE GENOMIC DNA]</scope>
    <source>
        <strain evidence="3 4">M11/M66-122</strain>
    </source>
</reference>
<name>A0AAN9YSH3_9PEZI</name>